<evidence type="ECO:0000259" key="3">
    <source>
        <dbReference type="Pfam" id="PF00534"/>
    </source>
</evidence>
<organism evidence="5 6">
    <name type="scientific">Fulvivirga sediminis</name>
    <dbReference type="NCBI Taxonomy" id="2803949"/>
    <lineage>
        <taxon>Bacteria</taxon>
        <taxon>Pseudomonadati</taxon>
        <taxon>Bacteroidota</taxon>
        <taxon>Cytophagia</taxon>
        <taxon>Cytophagales</taxon>
        <taxon>Fulvivirgaceae</taxon>
        <taxon>Fulvivirga</taxon>
    </lineage>
</organism>
<dbReference type="GO" id="GO:0009103">
    <property type="term" value="P:lipopolysaccharide biosynthetic process"/>
    <property type="evidence" value="ECO:0007669"/>
    <property type="project" value="TreeGrafter"/>
</dbReference>
<dbReference type="PANTHER" id="PTHR46401:SF2">
    <property type="entry name" value="GLYCOSYLTRANSFERASE WBBK-RELATED"/>
    <property type="match status" value="1"/>
</dbReference>
<feature type="domain" description="Glycosyl transferase family 1" evidence="3">
    <location>
        <begin position="191"/>
        <end position="314"/>
    </location>
</feature>
<name>A0A937JWZ1_9BACT</name>
<protein>
    <submittedName>
        <fullName evidence="5">Glycosyltransferase family 4 protein</fullName>
    </submittedName>
</protein>
<dbReference type="Proteomes" id="UP000659388">
    <property type="component" value="Unassembled WGS sequence"/>
</dbReference>
<comment type="caution">
    <text evidence="5">The sequence shown here is derived from an EMBL/GenBank/DDBJ whole genome shotgun (WGS) entry which is preliminary data.</text>
</comment>
<dbReference type="CDD" id="cd03801">
    <property type="entry name" value="GT4_PimA-like"/>
    <property type="match status" value="1"/>
</dbReference>
<gene>
    <name evidence="5" type="ORF">JL102_02480</name>
</gene>
<dbReference type="Gene3D" id="3.40.50.2000">
    <property type="entry name" value="Glycogen Phosphorylase B"/>
    <property type="match status" value="2"/>
</dbReference>
<dbReference type="Pfam" id="PF00534">
    <property type="entry name" value="Glycos_transf_1"/>
    <property type="match status" value="1"/>
</dbReference>
<keyword evidence="2" id="KW-1133">Transmembrane helix</keyword>
<sequence>MKVLHITSWYPSYNNPKTALWIYRHIESLNLAGCENTVYHVESARSLFEVALGKKELLGNKKYLFSSQIAPWFLLELIAIGMVILVLFRERKSKFDIINFHIAYPNLTYWHWIKRWVKTPIVVTEHWSAYHNNFGMASAGDVPRIQHIFRQNIPVISVSKALSEDIKRFSGASFPSFIVPNIVDDVFLNNNRVKRREFFFMISQWKPPKDPFPLFNAFVAFNSKNDNKYELQIGGYGTLYDDMIQWKNKNDKHGRLIFLGKMNANQIVDKMQTCALFLHPTNYETFSVVCAEAISCGATVIAPKIGGIPEVIGESGWLLSSWCEEDWFHALCRGVQFDDLKRGSSAPKYTPLKIGSLYKNMMKSIIDNN</sequence>
<dbReference type="RefSeq" id="WP_202242091.1">
    <property type="nucleotide sequence ID" value="NZ_JAESIY010000001.1"/>
</dbReference>
<dbReference type="AlphaFoldDB" id="A0A937JWZ1"/>
<dbReference type="Pfam" id="PF13439">
    <property type="entry name" value="Glyco_transf_4"/>
    <property type="match status" value="1"/>
</dbReference>
<evidence type="ECO:0000313" key="6">
    <source>
        <dbReference type="Proteomes" id="UP000659388"/>
    </source>
</evidence>
<reference evidence="5" key="1">
    <citation type="submission" date="2021-01" db="EMBL/GenBank/DDBJ databases">
        <title>Fulvivirga kasyanovii gen. nov., sp nov., a novel member of the phylum Bacteroidetes isolated from seawater in a mussel farm.</title>
        <authorList>
            <person name="Zhao L.-H."/>
            <person name="Wang Z.-J."/>
        </authorList>
    </citation>
    <scope>NUCLEOTIDE SEQUENCE</scope>
    <source>
        <strain evidence="5">2943</strain>
    </source>
</reference>
<feature type="domain" description="Glycosyltransferase subfamily 4-like N-terminal" evidence="4">
    <location>
        <begin position="23"/>
        <end position="185"/>
    </location>
</feature>
<keyword evidence="2" id="KW-0812">Transmembrane</keyword>
<keyword evidence="1" id="KW-0808">Transferase</keyword>
<keyword evidence="6" id="KW-1185">Reference proteome</keyword>
<evidence type="ECO:0000313" key="5">
    <source>
        <dbReference type="EMBL" id="MBL3654983.1"/>
    </source>
</evidence>
<dbReference type="SUPFAM" id="SSF53756">
    <property type="entry name" value="UDP-Glycosyltransferase/glycogen phosphorylase"/>
    <property type="match status" value="1"/>
</dbReference>
<dbReference type="GO" id="GO:0016757">
    <property type="term" value="F:glycosyltransferase activity"/>
    <property type="evidence" value="ECO:0007669"/>
    <property type="project" value="InterPro"/>
</dbReference>
<feature type="transmembrane region" description="Helical" evidence="2">
    <location>
        <begin position="69"/>
        <end position="88"/>
    </location>
</feature>
<dbReference type="InterPro" id="IPR001296">
    <property type="entry name" value="Glyco_trans_1"/>
</dbReference>
<keyword evidence="2" id="KW-0472">Membrane</keyword>
<dbReference type="InterPro" id="IPR028098">
    <property type="entry name" value="Glyco_trans_4-like_N"/>
</dbReference>
<evidence type="ECO:0000256" key="1">
    <source>
        <dbReference type="ARBA" id="ARBA00022679"/>
    </source>
</evidence>
<evidence type="ECO:0000259" key="4">
    <source>
        <dbReference type="Pfam" id="PF13439"/>
    </source>
</evidence>
<dbReference type="EMBL" id="JAESIY010000001">
    <property type="protein sequence ID" value="MBL3654983.1"/>
    <property type="molecule type" value="Genomic_DNA"/>
</dbReference>
<dbReference type="PANTHER" id="PTHR46401">
    <property type="entry name" value="GLYCOSYLTRANSFERASE WBBK-RELATED"/>
    <property type="match status" value="1"/>
</dbReference>
<proteinExistence type="predicted"/>
<evidence type="ECO:0000256" key="2">
    <source>
        <dbReference type="SAM" id="Phobius"/>
    </source>
</evidence>
<accession>A0A937JWZ1</accession>